<proteinExistence type="predicted"/>
<dbReference type="AlphaFoldDB" id="A0A444UV05"/>
<evidence type="ECO:0000313" key="1">
    <source>
        <dbReference type="EMBL" id="RXM91996.1"/>
    </source>
</evidence>
<protein>
    <submittedName>
        <fullName evidence="1">Uncharacterized protein</fullName>
    </submittedName>
</protein>
<organism evidence="1 2">
    <name type="scientific">Acipenser ruthenus</name>
    <name type="common">Sterlet sturgeon</name>
    <dbReference type="NCBI Taxonomy" id="7906"/>
    <lineage>
        <taxon>Eukaryota</taxon>
        <taxon>Metazoa</taxon>
        <taxon>Chordata</taxon>
        <taxon>Craniata</taxon>
        <taxon>Vertebrata</taxon>
        <taxon>Euteleostomi</taxon>
        <taxon>Actinopterygii</taxon>
        <taxon>Chondrostei</taxon>
        <taxon>Acipenseriformes</taxon>
        <taxon>Acipenseridae</taxon>
        <taxon>Acipenser</taxon>
    </lineage>
</organism>
<accession>A0A444UV05</accession>
<name>A0A444UV05_ACIRT</name>
<dbReference type="EMBL" id="SCEB01007240">
    <property type="protein sequence ID" value="RXM91996.1"/>
    <property type="molecule type" value="Genomic_DNA"/>
</dbReference>
<reference evidence="1 2" key="1">
    <citation type="submission" date="2019-01" db="EMBL/GenBank/DDBJ databases">
        <title>Draft Genome and Complete Hox-Cluster Characterization of the Sterlet Sturgeon (Acipenser ruthenus).</title>
        <authorList>
            <person name="Wei Q."/>
        </authorList>
    </citation>
    <scope>NUCLEOTIDE SEQUENCE [LARGE SCALE GENOMIC DNA]</scope>
    <source>
        <strain evidence="1">WHYD16114868_AA</strain>
        <tissue evidence="1">Blood</tissue>
    </source>
</reference>
<comment type="caution">
    <text evidence="1">The sequence shown here is derived from an EMBL/GenBank/DDBJ whole genome shotgun (WGS) entry which is preliminary data.</text>
</comment>
<keyword evidence="2" id="KW-1185">Reference proteome</keyword>
<evidence type="ECO:0000313" key="2">
    <source>
        <dbReference type="Proteomes" id="UP000289886"/>
    </source>
</evidence>
<dbReference type="Proteomes" id="UP000289886">
    <property type="component" value="Unassembled WGS sequence"/>
</dbReference>
<gene>
    <name evidence="1" type="ORF">EOD39_20597</name>
</gene>
<sequence length="71" mass="7311">MHSSADLENGVPALASIAGMNMKPIPEEPVQSDHLATPEAGTADPCCAVAEERYSAQQCPPAACCELSAAR</sequence>